<keyword evidence="2" id="KW-1185">Reference proteome</keyword>
<protein>
    <submittedName>
        <fullName evidence="1">Uncharacterized protein</fullName>
    </submittedName>
</protein>
<reference evidence="1 2" key="1">
    <citation type="submission" date="2022-12" db="EMBL/GenBank/DDBJ databases">
        <title>Chromosome-level genome assembly of true bugs.</title>
        <authorList>
            <person name="Ma L."/>
            <person name="Li H."/>
        </authorList>
    </citation>
    <scope>NUCLEOTIDE SEQUENCE [LARGE SCALE GENOMIC DNA]</scope>
    <source>
        <strain evidence="1">Lab_2022b</strain>
    </source>
</reference>
<sequence>MSEAFKELVKKRGILKTKLNRFQTFLSTFTDDSDVLSLTVRLENLHEIFKEFDSIQTSIEMTDINDPEIIAEREAFEDQYYEYVAKSKRLIAYRTNSDKPESPKTAKGEASQILSSLEITCSNYTIAWDLLKERYDNKKLIINSHIKSIFDPPNWIELKQAFKSTFLMISLTECTIKEPVVSSGYGTSQSFKGRKVGSWLKRQQ</sequence>
<dbReference type="InterPro" id="IPR005312">
    <property type="entry name" value="DUF1759"/>
</dbReference>
<dbReference type="Pfam" id="PF03564">
    <property type="entry name" value="DUF1759"/>
    <property type="match status" value="1"/>
</dbReference>
<gene>
    <name evidence="1" type="ORF">O3M35_003408</name>
</gene>
<dbReference type="Proteomes" id="UP001461498">
    <property type="component" value="Unassembled WGS sequence"/>
</dbReference>
<dbReference type="EMBL" id="JAPXFL010000012">
    <property type="protein sequence ID" value="KAK9498852.1"/>
    <property type="molecule type" value="Genomic_DNA"/>
</dbReference>
<name>A0AAW1CQP8_9HEMI</name>
<evidence type="ECO:0000313" key="2">
    <source>
        <dbReference type="Proteomes" id="UP001461498"/>
    </source>
</evidence>
<comment type="caution">
    <text evidence="1">The sequence shown here is derived from an EMBL/GenBank/DDBJ whole genome shotgun (WGS) entry which is preliminary data.</text>
</comment>
<dbReference type="AlphaFoldDB" id="A0AAW1CQP8"/>
<organism evidence="1 2">
    <name type="scientific">Rhynocoris fuscipes</name>
    <dbReference type="NCBI Taxonomy" id="488301"/>
    <lineage>
        <taxon>Eukaryota</taxon>
        <taxon>Metazoa</taxon>
        <taxon>Ecdysozoa</taxon>
        <taxon>Arthropoda</taxon>
        <taxon>Hexapoda</taxon>
        <taxon>Insecta</taxon>
        <taxon>Pterygota</taxon>
        <taxon>Neoptera</taxon>
        <taxon>Paraneoptera</taxon>
        <taxon>Hemiptera</taxon>
        <taxon>Heteroptera</taxon>
        <taxon>Panheteroptera</taxon>
        <taxon>Cimicomorpha</taxon>
        <taxon>Reduviidae</taxon>
        <taxon>Harpactorinae</taxon>
        <taxon>Harpactorini</taxon>
        <taxon>Rhynocoris</taxon>
    </lineage>
</organism>
<accession>A0AAW1CQP8</accession>
<evidence type="ECO:0000313" key="1">
    <source>
        <dbReference type="EMBL" id="KAK9498852.1"/>
    </source>
</evidence>
<proteinExistence type="predicted"/>